<dbReference type="InterPro" id="IPR002083">
    <property type="entry name" value="MATH/TRAF_dom"/>
</dbReference>
<evidence type="ECO:0000313" key="3">
    <source>
        <dbReference type="EMBL" id="CAD1827765.1"/>
    </source>
</evidence>
<dbReference type="InterPro" id="IPR008974">
    <property type="entry name" value="TRAF-like"/>
</dbReference>
<reference evidence="3" key="1">
    <citation type="submission" date="2020-07" db="EMBL/GenBank/DDBJ databases">
        <authorList>
            <person name="Lin J."/>
        </authorList>
    </citation>
    <scope>NUCLEOTIDE SEQUENCE</scope>
</reference>
<evidence type="ECO:0000256" key="1">
    <source>
        <dbReference type="SAM" id="MobiDB-lite"/>
    </source>
</evidence>
<dbReference type="EMBL" id="LR862146">
    <property type="protein sequence ID" value="CAD1827765.1"/>
    <property type="molecule type" value="Genomic_DNA"/>
</dbReference>
<proteinExistence type="predicted"/>
<feature type="compositionally biased region" description="Basic residues" evidence="1">
    <location>
        <begin position="33"/>
        <end position="45"/>
    </location>
</feature>
<gene>
    <name evidence="3" type="ORF">CB5_LOCUS10976</name>
</gene>
<dbReference type="PROSITE" id="PS50144">
    <property type="entry name" value="MATH"/>
    <property type="match status" value="1"/>
</dbReference>
<dbReference type="PANTHER" id="PTHR47242">
    <property type="entry name" value="TRAF-LIKE FAMILY PROTEIN"/>
    <property type="match status" value="1"/>
</dbReference>
<feature type="region of interest" description="Disordered" evidence="1">
    <location>
        <begin position="1"/>
        <end position="48"/>
    </location>
</feature>
<name>A0A6V7PAB2_ANACO</name>
<evidence type="ECO:0000259" key="2">
    <source>
        <dbReference type="PROSITE" id="PS50144"/>
    </source>
</evidence>
<sequence length="270" mass="30239">MSPVFPPGTATSGLASISRPSRGPSICPCASRARTRRRPPRRRPRGAAAAAAPERSCWCLFRMSVLSQRPGGSHVHRDSYGRFAADNKGGDNTSLGWNDYMKMADFMSPDSGSGSRRRGEGNGGARKSDGHFGKFTWRIENFTRLKDLLKKKKITGLCIKSRRFQIGNRDCRLIVYPRGQSQPPCHLSVFLEVTDSRNTVSDWSCFVSHRLSVVNQKMEEKSVTKESQNRYSKAAKDWGWREFVTLTSLFDQDAGFLVQDTVVFSAEVSY</sequence>
<accession>A0A6V7PAB2</accession>
<feature type="region of interest" description="Disordered" evidence="1">
    <location>
        <begin position="108"/>
        <end position="129"/>
    </location>
</feature>
<dbReference type="CDD" id="cd00121">
    <property type="entry name" value="MATH"/>
    <property type="match status" value="1"/>
</dbReference>
<dbReference type="PANTHER" id="PTHR47242:SF1">
    <property type="entry name" value="TRAF-LIKE FAMILY PROTEIN"/>
    <property type="match status" value="1"/>
</dbReference>
<dbReference type="Pfam" id="PF22486">
    <property type="entry name" value="MATH_2"/>
    <property type="match status" value="1"/>
</dbReference>
<protein>
    <recommendedName>
        <fullName evidence="2">MATH domain-containing protein</fullName>
    </recommendedName>
</protein>
<organism evidence="3">
    <name type="scientific">Ananas comosus var. bracteatus</name>
    <name type="common">red pineapple</name>
    <dbReference type="NCBI Taxonomy" id="296719"/>
    <lineage>
        <taxon>Eukaryota</taxon>
        <taxon>Viridiplantae</taxon>
        <taxon>Streptophyta</taxon>
        <taxon>Embryophyta</taxon>
        <taxon>Tracheophyta</taxon>
        <taxon>Spermatophyta</taxon>
        <taxon>Magnoliopsida</taxon>
        <taxon>Liliopsida</taxon>
        <taxon>Poales</taxon>
        <taxon>Bromeliaceae</taxon>
        <taxon>Bromelioideae</taxon>
        <taxon>Ananas</taxon>
    </lineage>
</organism>
<dbReference type="SUPFAM" id="SSF49599">
    <property type="entry name" value="TRAF domain-like"/>
    <property type="match status" value="1"/>
</dbReference>
<feature type="compositionally biased region" description="Polar residues" evidence="1">
    <location>
        <begin position="9"/>
        <end position="19"/>
    </location>
</feature>
<feature type="domain" description="MATH" evidence="2">
    <location>
        <begin position="132"/>
        <end position="268"/>
    </location>
</feature>
<dbReference type="AlphaFoldDB" id="A0A6V7PAB2"/>
<dbReference type="Gene3D" id="2.60.210.10">
    <property type="entry name" value="Apoptosis, Tumor Necrosis Factor Receptor Associated Protein 2, Chain A"/>
    <property type="match status" value="1"/>
</dbReference>